<name>A0ABY1VL10_9ACTO</name>
<sequence length="170" mass="17783">MIPALLERMEMLRTRSWGRNAMTGLTAVFAAASSERATPAPGNDKDERASWATANGLNIIAAQDFPKTPEAARNTGTLLGNCAPEVIHVANRTGIKSDDDPHHLVNLYGNGVDETEVRNSLAKLLEGASHSKEAAHGVGAGTAAYTSKKCDALTAAGGATVSRIKGLFTI</sequence>
<dbReference type="InterPro" id="IPR046701">
    <property type="entry name" value="DUF6571"/>
</dbReference>
<reference evidence="2 3" key="1">
    <citation type="submission" date="2018-06" db="EMBL/GenBank/DDBJ databases">
        <authorList>
            <consortium name="Pathogen Informatics"/>
            <person name="Doyle S."/>
        </authorList>
    </citation>
    <scope>NUCLEOTIDE SEQUENCE [LARGE SCALE GENOMIC DNA]</scope>
    <source>
        <strain evidence="2 3">NCTC11535</strain>
    </source>
</reference>
<protein>
    <recommendedName>
        <fullName evidence="1">DUF6571 domain-containing protein</fullName>
    </recommendedName>
</protein>
<dbReference type="Proteomes" id="UP000250006">
    <property type="component" value="Unassembled WGS sequence"/>
</dbReference>
<comment type="caution">
    <text evidence="2">The sequence shown here is derived from an EMBL/GenBank/DDBJ whole genome shotgun (WGS) entry which is preliminary data.</text>
</comment>
<evidence type="ECO:0000313" key="2">
    <source>
        <dbReference type="EMBL" id="SPT52780.1"/>
    </source>
</evidence>
<accession>A0ABY1VL10</accession>
<dbReference type="EMBL" id="UAPQ01000001">
    <property type="protein sequence ID" value="SPT52780.1"/>
    <property type="molecule type" value="Genomic_DNA"/>
</dbReference>
<dbReference type="RefSeq" id="WP_111835737.1">
    <property type="nucleotide sequence ID" value="NZ_UAPQ01000001.1"/>
</dbReference>
<dbReference type="Pfam" id="PF20211">
    <property type="entry name" value="DUF6571"/>
    <property type="match status" value="1"/>
</dbReference>
<organism evidence="2 3">
    <name type="scientific">Actinomyces bovis</name>
    <dbReference type="NCBI Taxonomy" id="1658"/>
    <lineage>
        <taxon>Bacteria</taxon>
        <taxon>Bacillati</taxon>
        <taxon>Actinomycetota</taxon>
        <taxon>Actinomycetes</taxon>
        <taxon>Actinomycetales</taxon>
        <taxon>Actinomycetaceae</taxon>
        <taxon>Actinomyces</taxon>
    </lineage>
</organism>
<evidence type="ECO:0000313" key="3">
    <source>
        <dbReference type="Proteomes" id="UP000250006"/>
    </source>
</evidence>
<keyword evidence="3" id="KW-1185">Reference proteome</keyword>
<gene>
    <name evidence="2" type="ORF">NCTC11535_00434</name>
</gene>
<evidence type="ECO:0000259" key="1">
    <source>
        <dbReference type="Pfam" id="PF20211"/>
    </source>
</evidence>
<proteinExistence type="predicted"/>
<feature type="domain" description="DUF6571" evidence="1">
    <location>
        <begin position="6"/>
        <end position="152"/>
    </location>
</feature>